<gene>
    <name evidence="3" type="ORF">E3O21_17375</name>
    <name evidence="2" type="ORF">SAMN05216368_11827</name>
</gene>
<proteinExistence type="predicted"/>
<name>A0A4R8UV85_9MICO</name>
<dbReference type="AlphaFoldDB" id="A0A4R8UV85"/>
<keyword evidence="1" id="KW-0472">Membrane</keyword>
<feature type="transmembrane region" description="Helical" evidence="1">
    <location>
        <begin position="44"/>
        <end position="62"/>
    </location>
</feature>
<evidence type="ECO:0000313" key="2">
    <source>
        <dbReference type="EMBL" id="SDO43471.1"/>
    </source>
</evidence>
<evidence type="ECO:0000313" key="4">
    <source>
        <dbReference type="Proteomes" id="UP000199639"/>
    </source>
</evidence>
<evidence type="ECO:0000313" key="5">
    <source>
        <dbReference type="Proteomes" id="UP000298252"/>
    </source>
</evidence>
<protein>
    <submittedName>
        <fullName evidence="2">Uncharacterized protein</fullName>
    </submittedName>
</protein>
<keyword evidence="1" id="KW-0812">Transmembrane</keyword>
<reference evidence="3 5" key="2">
    <citation type="submission" date="2019-03" db="EMBL/GenBank/DDBJ databases">
        <title>Genomics of glacier-inhabiting Cryobacterium strains.</title>
        <authorList>
            <person name="Liu Q."/>
            <person name="Xin Y.-H."/>
        </authorList>
    </citation>
    <scope>NUCLEOTIDE SEQUENCE [LARGE SCALE GENOMIC DNA]</scope>
    <source>
        <strain evidence="3 5">Hh8</strain>
    </source>
</reference>
<dbReference type="EMBL" id="SOFD01000041">
    <property type="protein sequence ID" value="TFB72880.1"/>
    <property type="molecule type" value="Genomic_DNA"/>
</dbReference>
<dbReference type="RefSeq" id="WP_092342117.1">
    <property type="nucleotide sequence ID" value="NZ_FNIB01000018.1"/>
</dbReference>
<dbReference type="Proteomes" id="UP000298252">
    <property type="component" value="Unassembled WGS sequence"/>
</dbReference>
<dbReference type="EMBL" id="FNIB01000018">
    <property type="protein sequence ID" value="SDO43471.1"/>
    <property type="molecule type" value="Genomic_DNA"/>
</dbReference>
<sequence length="73" mass="7869">MTRLDRAESEAESKGTSTAYLGGAIAIISFSILTFGNASEWFDYVFGVALLCLAGTLAYKGIQSITKRRRSAD</sequence>
<feature type="transmembrane region" description="Helical" evidence="1">
    <location>
        <begin position="20"/>
        <end position="38"/>
    </location>
</feature>
<reference evidence="2 4" key="1">
    <citation type="submission" date="2016-10" db="EMBL/GenBank/DDBJ databases">
        <authorList>
            <person name="Varghese N."/>
            <person name="Submissions S."/>
        </authorList>
    </citation>
    <scope>NUCLEOTIDE SEQUENCE [LARGE SCALE GENOMIC DNA]</scope>
    <source>
        <strain evidence="2 4">CGMCC 1.11215</strain>
    </source>
</reference>
<organism evidence="2 4">
    <name type="scientific">Cryobacterium flavum</name>
    <dbReference type="NCBI Taxonomy" id="1424659"/>
    <lineage>
        <taxon>Bacteria</taxon>
        <taxon>Bacillati</taxon>
        <taxon>Actinomycetota</taxon>
        <taxon>Actinomycetes</taxon>
        <taxon>Micrococcales</taxon>
        <taxon>Microbacteriaceae</taxon>
        <taxon>Cryobacterium</taxon>
    </lineage>
</organism>
<dbReference type="Proteomes" id="UP000199639">
    <property type="component" value="Unassembled WGS sequence"/>
</dbReference>
<accession>A0A4R8UV85</accession>
<keyword evidence="5" id="KW-1185">Reference proteome</keyword>
<keyword evidence="1" id="KW-1133">Transmembrane helix</keyword>
<evidence type="ECO:0000256" key="1">
    <source>
        <dbReference type="SAM" id="Phobius"/>
    </source>
</evidence>
<evidence type="ECO:0000313" key="3">
    <source>
        <dbReference type="EMBL" id="TFB72880.1"/>
    </source>
</evidence>